<keyword evidence="3" id="KW-1185">Reference proteome</keyword>
<dbReference type="EMBL" id="JBIAZU010000010">
    <property type="protein sequence ID" value="MFF5297137.1"/>
    <property type="molecule type" value="Genomic_DNA"/>
</dbReference>
<dbReference type="Proteomes" id="UP001602245">
    <property type="component" value="Unassembled WGS sequence"/>
</dbReference>
<keyword evidence="2" id="KW-0378">Hydrolase</keyword>
<reference evidence="2 3" key="1">
    <citation type="submission" date="2024-10" db="EMBL/GenBank/DDBJ databases">
        <title>The Natural Products Discovery Center: Release of the First 8490 Sequenced Strains for Exploring Actinobacteria Biosynthetic Diversity.</title>
        <authorList>
            <person name="Kalkreuter E."/>
            <person name="Kautsar S.A."/>
            <person name="Yang D."/>
            <person name="Bader C.D."/>
            <person name="Teijaro C.N."/>
            <person name="Fluegel L."/>
            <person name="Davis C.M."/>
            <person name="Simpson J.R."/>
            <person name="Lauterbach L."/>
            <person name="Steele A.D."/>
            <person name="Gui C."/>
            <person name="Meng S."/>
            <person name="Li G."/>
            <person name="Viehrig K."/>
            <person name="Ye F."/>
            <person name="Su P."/>
            <person name="Kiefer A.F."/>
            <person name="Nichols A."/>
            <person name="Cepeda A.J."/>
            <person name="Yan W."/>
            <person name="Fan B."/>
            <person name="Jiang Y."/>
            <person name="Adhikari A."/>
            <person name="Zheng C.-J."/>
            <person name="Schuster L."/>
            <person name="Cowan T.M."/>
            <person name="Smanski M.J."/>
            <person name="Chevrette M.G."/>
            <person name="De Carvalho L.P.S."/>
            <person name="Shen B."/>
        </authorList>
    </citation>
    <scope>NUCLEOTIDE SEQUENCE [LARGE SCALE GENOMIC DNA]</scope>
    <source>
        <strain evidence="2 3">NPDC000087</strain>
    </source>
</reference>
<evidence type="ECO:0000313" key="2">
    <source>
        <dbReference type="EMBL" id="MFF5297137.1"/>
    </source>
</evidence>
<dbReference type="PANTHER" id="PTHR33428">
    <property type="entry name" value="CHLOROPHYLLASE-2, CHLOROPLASTIC"/>
    <property type="match status" value="1"/>
</dbReference>
<dbReference type="PANTHER" id="PTHR33428:SF14">
    <property type="entry name" value="CARBOXYLESTERASE TYPE B DOMAIN-CONTAINING PROTEIN"/>
    <property type="match status" value="1"/>
</dbReference>
<feature type="domain" description="AB hydrolase-1" evidence="1">
    <location>
        <begin position="31"/>
        <end position="253"/>
    </location>
</feature>
<sequence length="300" mass="31980">MDPITLPALDRGLPLKLRVTAPATGTELPIVLISHGGGASRYIPSRIGYQPLVDFYAARGFAVVQPTHLSSRSDGLGLRQDLPGWSLFWRSRIDDFKQILDQSEAIEVQAPIVAGRLDWSRVAIVGHSAGGNTASILLGARGTDPATGEEIDLREPRISAGVLLASTGTAEGLSAPIRQRFPELAADFSHMTTRTLVVYGDQDGDPRETTRGASWHAEPYHLSPGADALVTLPGAKHFLGGVMGYDLAESDDDDPDRLAVTQAVSWAYLRSALNDGDPAWAKVTAALTDHGGTLANIETK</sequence>
<dbReference type="SUPFAM" id="SSF53474">
    <property type="entry name" value="alpha/beta-Hydrolases"/>
    <property type="match status" value="1"/>
</dbReference>
<dbReference type="Pfam" id="PF12697">
    <property type="entry name" value="Abhydrolase_6"/>
    <property type="match status" value="1"/>
</dbReference>
<dbReference type="GO" id="GO:0016787">
    <property type="term" value="F:hydrolase activity"/>
    <property type="evidence" value="ECO:0007669"/>
    <property type="project" value="UniProtKB-KW"/>
</dbReference>
<evidence type="ECO:0000313" key="3">
    <source>
        <dbReference type="Proteomes" id="UP001602245"/>
    </source>
</evidence>
<organism evidence="2 3">
    <name type="scientific">Paractinoplanes globisporus</name>
    <dbReference type="NCBI Taxonomy" id="113565"/>
    <lineage>
        <taxon>Bacteria</taxon>
        <taxon>Bacillati</taxon>
        <taxon>Actinomycetota</taxon>
        <taxon>Actinomycetes</taxon>
        <taxon>Micromonosporales</taxon>
        <taxon>Micromonosporaceae</taxon>
        <taxon>Paractinoplanes</taxon>
    </lineage>
</organism>
<dbReference type="InterPro" id="IPR000073">
    <property type="entry name" value="AB_hydrolase_1"/>
</dbReference>
<dbReference type="RefSeq" id="WP_211216704.1">
    <property type="nucleotide sequence ID" value="NZ_JBIAZU010000010.1"/>
</dbReference>
<comment type="caution">
    <text evidence="2">The sequence shown here is derived from an EMBL/GenBank/DDBJ whole genome shotgun (WGS) entry which is preliminary data.</text>
</comment>
<dbReference type="Gene3D" id="3.40.50.1820">
    <property type="entry name" value="alpha/beta hydrolase"/>
    <property type="match status" value="1"/>
</dbReference>
<gene>
    <name evidence="2" type="ORF">ACFY35_47540</name>
</gene>
<proteinExistence type="predicted"/>
<dbReference type="InterPro" id="IPR029058">
    <property type="entry name" value="AB_hydrolase_fold"/>
</dbReference>
<evidence type="ECO:0000259" key="1">
    <source>
        <dbReference type="Pfam" id="PF12697"/>
    </source>
</evidence>
<accession>A0ABW6WXW7</accession>
<protein>
    <submittedName>
        <fullName evidence="2">Alpha/beta hydrolase family protein</fullName>
    </submittedName>
</protein>
<name>A0ABW6WXW7_9ACTN</name>